<evidence type="ECO:0000313" key="4">
    <source>
        <dbReference type="Proteomes" id="UP000193411"/>
    </source>
</evidence>
<keyword evidence="4" id="KW-1185">Reference proteome</keyword>
<evidence type="ECO:0008006" key="5">
    <source>
        <dbReference type="Google" id="ProtNLM"/>
    </source>
</evidence>
<feature type="compositionally biased region" description="Low complexity" evidence="1">
    <location>
        <begin position="252"/>
        <end position="278"/>
    </location>
</feature>
<dbReference type="OrthoDB" id="2128781at2759"/>
<name>A0A1Y2HAL6_9FUNG</name>
<evidence type="ECO:0000313" key="3">
    <source>
        <dbReference type="EMBL" id="ORZ30072.1"/>
    </source>
</evidence>
<dbReference type="Proteomes" id="UP000193411">
    <property type="component" value="Unassembled WGS sequence"/>
</dbReference>
<protein>
    <recommendedName>
        <fullName evidence="5">G-protein coupled receptors family 1 profile domain-containing protein</fullName>
    </recommendedName>
</protein>
<feature type="transmembrane region" description="Helical" evidence="2">
    <location>
        <begin position="108"/>
        <end position="127"/>
    </location>
</feature>
<accession>A0A1Y2HAL6</accession>
<keyword evidence="2" id="KW-0472">Membrane</keyword>
<keyword evidence="2" id="KW-1133">Transmembrane helix</keyword>
<reference evidence="3 4" key="1">
    <citation type="submission" date="2016-07" db="EMBL/GenBank/DDBJ databases">
        <title>Pervasive Adenine N6-methylation of Active Genes in Fungi.</title>
        <authorList>
            <consortium name="DOE Joint Genome Institute"/>
            <person name="Mondo S.J."/>
            <person name="Dannebaum R.O."/>
            <person name="Kuo R.C."/>
            <person name="Labutti K."/>
            <person name="Haridas S."/>
            <person name="Kuo A."/>
            <person name="Salamov A."/>
            <person name="Ahrendt S.R."/>
            <person name="Lipzen A."/>
            <person name="Sullivan W."/>
            <person name="Andreopoulos W.B."/>
            <person name="Clum A."/>
            <person name="Lindquist E."/>
            <person name="Daum C."/>
            <person name="Ramamoorthy G.K."/>
            <person name="Gryganskyi A."/>
            <person name="Culley D."/>
            <person name="Magnuson J.K."/>
            <person name="James T.Y."/>
            <person name="O'Malley M.A."/>
            <person name="Stajich J.E."/>
            <person name="Spatafora J.W."/>
            <person name="Visel A."/>
            <person name="Grigoriev I.V."/>
        </authorList>
    </citation>
    <scope>NUCLEOTIDE SEQUENCE [LARGE SCALE GENOMIC DNA]</scope>
    <source>
        <strain evidence="3 4">PL171</strain>
    </source>
</reference>
<comment type="caution">
    <text evidence="3">The sequence shown here is derived from an EMBL/GenBank/DDBJ whole genome shotgun (WGS) entry which is preliminary data.</text>
</comment>
<dbReference type="EMBL" id="MCFL01000105">
    <property type="protein sequence ID" value="ORZ30072.1"/>
    <property type="molecule type" value="Genomic_DNA"/>
</dbReference>
<feature type="transmembrane region" description="Helical" evidence="2">
    <location>
        <begin position="205"/>
        <end position="223"/>
    </location>
</feature>
<feature type="transmembrane region" description="Helical" evidence="2">
    <location>
        <begin position="74"/>
        <end position="96"/>
    </location>
</feature>
<feature type="region of interest" description="Disordered" evidence="1">
    <location>
        <begin position="252"/>
        <end position="292"/>
    </location>
</feature>
<dbReference type="AlphaFoldDB" id="A0A1Y2HAL6"/>
<gene>
    <name evidence="3" type="ORF">BCR44DRAFT_1517598</name>
</gene>
<proteinExistence type="predicted"/>
<keyword evidence="2" id="KW-0812">Transmembrane</keyword>
<feature type="transmembrane region" description="Helical" evidence="2">
    <location>
        <begin position="41"/>
        <end position="62"/>
    </location>
</feature>
<evidence type="ECO:0000256" key="1">
    <source>
        <dbReference type="SAM" id="MobiDB-lite"/>
    </source>
</evidence>
<feature type="transmembrane region" description="Helical" evidence="2">
    <location>
        <begin position="156"/>
        <end position="174"/>
    </location>
</feature>
<organism evidence="3 4">
    <name type="scientific">Catenaria anguillulae PL171</name>
    <dbReference type="NCBI Taxonomy" id="765915"/>
    <lineage>
        <taxon>Eukaryota</taxon>
        <taxon>Fungi</taxon>
        <taxon>Fungi incertae sedis</taxon>
        <taxon>Blastocladiomycota</taxon>
        <taxon>Blastocladiomycetes</taxon>
        <taxon>Blastocladiales</taxon>
        <taxon>Catenariaceae</taxon>
        <taxon>Catenaria</taxon>
    </lineage>
</organism>
<evidence type="ECO:0000256" key="2">
    <source>
        <dbReference type="SAM" id="Phobius"/>
    </source>
</evidence>
<feature type="transmembrane region" description="Helical" evidence="2">
    <location>
        <begin position="12"/>
        <end position="29"/>
    </location>
</feature>
<sequence>MASAAIRFLGNLNSAAGLVSFSTLIAMLIRGKYAIKRSFHSYIRVMVYLDCTAFIIAYIGLISADGLSPCGAKAFWLVADMFWAAKDAFKYGYLAFRCTRIMGLKNQAWNWAIHGAFATSLILYWFYMILSYNLSGACTDALIGNVNFNWSVLPLYVSWLIMDLVMAAGMLYSLKKMSDKIGEMTKSLGKKDEYSAVIAQERLRLVVNAIAMVILNIVSVLNVTGTTAIPGNAIVFVFLQHWIVLSSSSVADDKAASQSNVTGSSSGTSSSGTAATAGTVGGPGRTRVKSGK</sequence>